<evidence type="ECO:0000256" key="1">
    <source>
        <dbReference type="ARBA" id="ARBA00004651"/>
    </source>
</evidence>
<organism evidence="8 9">
    <name type="scientific">Chromobacterium haemolyticum</name>
    <dbReference type="NCBI Taxonomy" id="394935"/>
    <lineage>
        <taxon>Bacteria</taxon>
        <taxon>Pseudomonadati</taxon>
        <taxon>Pseudomonadota</taxon>
        <taxon>Betaproteobacteria</taxon>
        <taxon>Neisseriales</taxon>
        <taxon>Chromobacteriaceae</taxon>
        <taxon>Chromobacterium</taxon>
    </lineage>
</organism>
<dbReference type="RefSeq" id="WP_081555361.1">
    <property type="nucleotide sequence ID" value="NZ_MUKV01000010.1"/>
</dbReference>
<comment type="subcellular location">
    <subcellularLocation>
        <location evidence="1 7">Cell membrane</location>
        <topology evidence="1 7">Multi-pass membrane protein</topology>
    </subcellularLocation>
</comment>
<feature type="transmembrane region" description="Helical" evidence="7">
    <location>
        <begin position="272"/>
        <end position="291"/>
    </location>
</feature>
<dbReference type="Proteomes" id="UP000192721">
    <property type="component" value="Unassembled WGS sequence"/>
</dbReference>
<proteinExistence type="inferred from homology"/>
<keyword evidence="7" id="KW-0813">Transport</keyword>
<comment type="caution">
    <text evidence="8">The sequence shown here is derived from an EMBL/GenBank/DDBJ whole genome shotgun (WGS) entry which is preliminary data.</text>
</comment>
<evidence type="ECO:0000256" key="4">
    <source>
        <dbReference type="ARBA" id="ARBA00022692"/>
    </source>
</evidence>
<dbReference type="AlphaFoldDB" id="A0A1W0D0Y7"/>
<keyword evidence="8" id="KW-0969">Cilium</keyword>
<dbReference type="InterPro" id="IPR042193">
    <property type="entry name" value="FHIPEP_3"/>
</dbReference>
<feature type="transmembrane region" description="Helical" evidence="7">
    <location>
        <begin position="101"/>
        <end position="127"/>
    </location>
</feature>
<evidence type="ECO:0000256" key="6">
    <source>
        <dbReference type="ARBA" id="ARBA00023136"/>
    </source>
</evidence>
<keyword evidence="8" id="KW-0282">Flagellum</keyword>
<dbReference type="NCBIfam" id="TIGR01398">
    <property type="entry name" value="FlhA"/>
    <property type="match status" value="1"/>
</dbReference>
<protein>
    <recommendedName>
        <fullName evidence="7">Flagellar biosynthesis protein FlhA</fullName>
    </recommendedName>
</protein>
<keyword evidence="8" id="KW-0966">Cell projection</keyword>
<dbReference type="PRINTS" id="PR00949">
    <property type="entry name" value="TYPE3IMAPROT"/>
</dbReference>
<feature type="transmembrane region" description="Helical" evidence="7">
    <location>
        <begin position="196"/>
        <end position="218"/>
    </location>
</feature>
<evidence type="ECO:0000256" key="3">
    <source>
        <dbReference type="ARBA" id="ARBA00022475"/>
    </source>
</evidence>
<dbReference type="InterPro" id="IPR006301">
    <property type="entry name" value="FlhA"/>
</dbReference>
<comment type="function">
    <text evidence="7">Required for formation of the rod structure of the flagellar apparatus. Together with FliI and FliH, may constitute the export apparatus of flagellin.</text>
</comment>
<dbReference type="PANTHER" id="PTHR30161:SF1">
    <property type="entry name" value="FLAGELLAR BIOSYNTHESIS PROTEIN FLHA-RELATED"/>
    <property type="match status" value="1"/>
</dbReference>
<dbReference type="GO" id="GO:0009306">
    <property type="term" value="P:protein secretion"/>
    <property type="evidence" value="ECO:0007669"/>
    <property type="project" value="InterPro"/>
</dbReference>
<dbReference type="EMBL" id="MUKV01000010">
    <property type="protein sequence ID" value="OQS40686.1"/>
    <property type="molecule type" value="Genomic_DNA"/>
</dbReference>
<dbReference type="PANTHER" id="PTHR30161">
    <property type="entry name" value="FLAGELLAR EXPORT PROTEIN, MEMBRANE FLHA SUBUNIT-RELATED"/>
    <property type="match status" value="1"/>
</dbReference>
<keyword evidence="5 7" id="KW-1133">Transmembrane helix</keyword>
<keyword evidence="3 7" id="KW-1003">Cell membrane</keyword>
<feature type="transmembrane region" description="Helical" evidence="7">
    <location>
        <begin position="12"/>
        <end position="32"/>
    </location>
</feature>
<name>A0A1W0D0Y7_9NEIS</name>
<dbReference type="InterPro" id="IPR001712">
    <property type="entry name" value="T3SS_FHIPEP"/>
</dbReference>
<evidence type="ECO:0000313" key="9">
    <source>
        <dbReference type="Proteomes" id="UP000192721"/>
    </source>
</evidence>
<keyword evidence="6 7" id="KW-0472">Membrane</keyword>
<feature type="transmembrane region" description="Helical" evidence="7">
    <location>
        <begin position="69"/>
        <end position="89"/>
    </location>
</feature>
<comment type="similarity">
    <text evidence="2 7">Belongs to the FHIPEP (flagella/HR/invasion proteins export pore) family.</text>
</comment>
<dbReference type="InterPro" id="IPR042194">
    <property type="entry name" value="FHIPEP_1"/>
</dbReference>
<dbReference type="Gene3D" id="1.10.8.540">
    <property type="entry name" value="FHIPEP family, domain 3"/>
    <property type="match status" value="1"/>
</dbReference>
<evidence type="ECO:0000313" key="8">
    <source>
        <dbReference type="EMBL" id="OQS40686.1"/>
    </source>
</evidence>
<dbReference type="Gene3D" id="3.40.50.12790">
    <property type="entry name" value="FHIPEP family, domain 4"/>
    <property type="match status" value="1"/>
</dbReference>
<dbReference type="GO" id="GO:0005886">
    <property type="term" value="C:plasma membrane"/>
    <property type="evidence" value="ECO:0007669"/>
    <property type="project" value="UniProtKB-SubCell"/>
</dbReference>
<feature type="transmembrane region" description="Helical" evidence="7">
    <location>
        <begin position="38"/>
        <end position="57"/>
    </location>
</feature>
<dbReference type="InterPro" id="IPR042196">
    <property type="entry name" value="FHIPEP_4"/>
</dbReference>
<keyword evidence="7" id="KW-1006">Bacterial flagellum protein export</keyword>
<evidence type="ECO:0000256" key="2">
    <source>
        <dbReference type="ARBA" id="ARBA00008835"/>
    </source>
</evidence>
<evidence type="ECO:0000256" key="7">
    <source>
        <dbReference type="RuleBase" id="RU364093"/>
    </source>
</evidence>
<evidence type="ECO:0000256" key="5">
    <source>
        <dbReference type="ARBA" id="ARBA00022989"/>
    </source>
</evidence>
<dbReference type="GO" id="GO:0044780">
    <property type="term" value="P:bacterial-type flagellum assembly"/>
    <property type="evidence" value="ECO:0007669"/>
    <property type="project" value="InterPro"/>
</dbReference>
<dbReference type="Pfam" id="PF00771">
    <property type="entry name" value="FHIPEP"/>
    <property type="match status" value="1"/>
</dbReference>
<keyword evidence="7" id="KW-0653">Protein transport</keyword>
<dbReference type="PIRSF" id="PIRSF005419">
    <property type="entry name" value="FlhA"/>
    <property type="match status" value="1"/>
</dbReference>
<gene>
    <name evidence="7" type="primary">flhA</name>
    <name evidence="8" type="ORF">B0T45_09835</name>
</gene>
<accession>A0A1W0D0Y7</accession>
<dbReference type="Gene3D" id="3.40.30.60">
    <property type="entry name" value="FHIPEP family, domain 1"/>
    <property type="match status" value="1"/>
</dbReference>
<keyword evidence="7" id="KW-1005">Bacterial flagellum biogenesis</keyword>
<feature type="transmembrane region" description="Helical" evidence="7">
    <location>
        <begin position="238"/>
        <end position="260"/>
    </location>
</feature>
<sequence>MSSLLKLFKEGANVSIILLMVGILFVLFTPVSARVLDALLLGNFSLALFVLLLTFYVRKPVDFSTFPSVLLIATLLRLSLNVSATRLILSDGDAGRVIGAIGSYVVGGNYVIGVIVFLILVVVQYVVVTSGAQRVAEVAARFTLDSMPGQQMSIDADLNMGFIDQVEAQRRRKELEKEAGFYGAMDGASKFVKGDAIAGIIIMLINIVGGFAVGVAQHGMPWQEALQTYTLLTIGDGIVTQVPALVISVGTGIIITRSASDDRLSSEVLRQFTAYPNILLMVAGALALAALLPGLPALPALMLAGLFAGGGLALRRLRGGAEDGGLVDDSAMETDAADVSLYDELRVDLLSIELAPDLMPLMGQDGSLLLERIGLFRKQYMLDSGLVLPKVKVRESKSLRDGAYQIRLQGDKVGEGRLEPAAWLAIHPGGERAKLEGRPTTDPAYNLPAIWIQDAQRPRARELGYTVVDAATVFMTHFSEVVKRHSADLLTREEVERLAQHLRQTQASLLDELLPNVMTLSEIQKVLQALLQEKVSIRRMDTILEVLVDAARASKDVDELTTRVRQRLGSVICAPLLDGEGALHVITLDGGIEQTLYDGLRRSEDGAASLALDPRFAEQLLKKMLAESERMAGANHMPVLLCAPEVRANMRKLTARMMPHLHVLALNEVPPGVGLKAFAAVTF</sequence>
<reference evidence="8 9" key="1">
    <citation type="submission" date="2017-02" db="EMBL/GenBank/DDBJ databases">
        <title>Chromobacterium haemolyticum H5244.</title>
        <authorList>
            <person name="Gulvik C.A."/>
        </authorList>
    </citation>
    <scope>NUCLEOTIDE SEQUENCE [LARGE SCALE GENOMIC DNA]</scope>
    <source>
        <strain evidence="8 9">H5244</strain>
    </source>
</reference>
<keyword evidence="4 7" id="KW-0812">Transmembrane</keyword>